<evidence type="ECO:0000256" key="1">
    <source>
        <dbReference type="SAM" id="Phobius"/>
    </source>
</evidence>
<gene>
    <name evidence="2" type="ORF">LCPAC403_03740</name>
</gene>
<evidence type="ECO:0000313" key="2">
    <source>
        <dbReference type="EMBL" id="QBK93240.1"/>
    </source>
</evidence>
<feature type="transmembrane region" description="Helical" evidence="1">
    <location>
        <begin position="107"/>
        <end position="130"/>
    </location>
</feature>
<accession>A0A481ZDL7</accession>
<protein>
    <recommendedName>
        <fullName evidence="3">Transmembrane protein</fullName>
    </recommendedName>
</protein>
<proteinExistence type="predicted"/>
<keyword evidence="1" id="KW-0472">Membrane</keyword>
<reference evidence="2" key="1">
    <citation type="journal article" date="2019" name="MBio">
        <title>Virus Genomes from Deep Sea Sediments Expand the Ocean Megavirome and Support Independent Origins of Viral Gigantism.</title>
        <authorList>
            <person name="Backstrom D."/>
            <person name="Yutin N."/>
            <person name="Jorgensen S.L."/>
            <person name="Dharamshi J."/>
            <person name="Homa F."/>
            <person name="Zaremba-Niedwiedzka K."/>
            <person name="Spang A."/>
            <person name="Wolf Y.I."/>
            <person name="Koonin E.V."/>
            <person name="Ettema T.J."/>
        </authorList>
    </citation>
    <scope>NUCLEOTIDE SEQUENCE</scope>
</reference>
<feature type="transmembrane region" description="Helical" evidence="1">
    <location>
        <begin position="77"/>
        <end position="95"/>
    </location>
</feature>
<name>A0A481ZDL7_9VIRU</name>
<feature type="transmembrane region" description="Helical" evidence="1">
    <location>
        <begin position="18"/>
        <end position="39"/>
    </location>
</feature>
<evidence type="ECO:0008006" key="3">
    <source>
        <dbReference type="Google" id="ProtNLM"/>
    </source>
</evidence>
<keyword evidence="1" id="KW-0812">Transmembrane</keyword>
<organism evidence="2">
    <name type="scientific">Pithovirus LCPAC403</name>
    <dbReference type="NCBI Taxonomy" id="2506596"/>
    <lineage>
        <taxon>Viruses</taxon>
        <taxon>Pithoviruses</taxon>
    </lineage>
</organism>
<keyword evidence="1" id="KW-1133">Transmembrane helix</keyword>
<feature type="transmembrane region" description="Helical" evidence="1">
    <location>
        <begin position="51"/>
        <end position="71"/>
    </location>
</feature>
<dbReference type="EMBL" id="MK500592">
    <property type="protein sequence ID" value="QBK93240.1"/>
    <property type="molecule type" value="Genomic_DNA"/>
</dbReference>
<sequence length="131" mass="14862">MMAIGFLDLPLQARCLTAIIWGLYILPIIALIISVGFTADLHKCDVDFSGWMFLFIITTYFFITLTLMERYIGDDRPIAKCSGILWVAAYILLANSDKTGICRSVSIYVYNFIVFSPIILFILFLIVFIVT</sequence>